<evidence type="ECO:0000313" key="3">
    <source>
        <dbReference type="Proteomes" id="UP000050863"/>
    </source>
</evidence>
<dbReference type="EMBL" id="LLXZ01000118">
    <property type="protein sequence ID" value="KRR06227.1"/>
    <property type="molecule type" value="Genomic_DNA"/>
</dbReference>
<name>A0A0R3LLD8_9BRAD</name>
<dbReference type="Pfam" id="PF02515">
    <property type="entry name" value="CoA_transf_3"/>
    <property type="match status" value="1"/>
</dbReference>
<dbReference type="PANTHER" id="PTHR48207:SF4">
    <property type="entry name" value="BLL6097 PROTEIN"/>
    <property type="match status" value="1"/>
</dbReference>
<sequence length="401" mass="43229">MQDQTSTSPLEGVRVLDFSIMLAGPYCARLLADVGAEVIKIEPPEGDEMRLRAPVRDGHSAYFGQLNAGKQSIALDLKSRDAIKLVHRMVESTDILVENFRPGVMERLGLGYEALRKINPRLIYCSISGYGQTGPQAERAAYAMIVHAESGFDRALMRYAGDRDRPAAGAVFVADVLGGIFGFSAIQTAMVQRARTGEGQRIDVALMDCMLNLLVYELQEAQFSKPMARPTYGPVRTKDGDILIAPVSARNFAALRDLTGLPELSSDPRFASVPTRGANWAAMMQVIEKWTMQHTMDECLAVLDRAGIPSARFCEPAEALDNPDLAARGTFAPIADAAGEFKGVNAPWRMSGARSAIGREIPSIGSHRDDVLGRVLGLSPEEIATAAASGAFGKVAMTAVK</sequence>
<dbReference type="InterPro" id="IPR003673">
    <property type="entry name" value="CoA-Trfase_fam_III"/>
</dbReference>
<dbReference type="STRING" id="280332.CQ12_11625"/>
<dbReference type="Proteomes" id="UP000050863">
    <property type="component" value="Unassembled WGS sequence"/>
</dbReference>
<dbReference type="OrthoDB" id="5720311at2"/>
<proteinExistence type="predicted"/>
<dbReference type="InterPro" id="IPR050483">
    <property type="entry name" value="CoA-transferase_III_domain"/>
</dbReference>
<evidence type="ECO:0000313" key="2">
    <source>
        <dbReference type="EMBL" id="KRR06227.1"/>
    </source>
</evidence>
<organism evidence="2 3">
    <name type="scientific">Bradyrhizobium jicamae</name>
    <dbReference type="NCBI Taxonomy" id="280332"/>
    <lineage>
        <taxon>Bacteria</taxon>
        <taxon>Pseudomonadati</taxon>
        <taxon>Pseudomonadota</taxon>
        <taxon>Alphaproteobacteria</taxon>
        <taxon>Hyphomicrobiales</taxon>
        <taxon>Nitrobacteraceae</taxon>
        <taxon>Bradyrhizobium</taxon>
    </lineage>
</organism>
<gene>
    <name evidence="2" type="ORF">CQ12_11625</name>
</gene>
<dbReference type="SUPFAM" id="SSF89796">
    <property type="entry name" value="CoA-transferase family III (CaiB/BaiF)"/>
    <property type="match status" value="1"/>
</dbReference>
<keyword evidence="3" id="KW-1185">Reference proteome</keyword>
<dbReference type="PANTHER" id="PTHR48207">
    <property type="entry name" value="SUCCINATE--HYDROXYMETHYLGLUTARATE COA-TRANSFERASE"/>
    <property type="match status" value="1"/>
</dbReference>
<dbReference type="Gene3D" id="3.30.1540.10">
    <property type="entry name" value="formyl-coa transferase, domain 3"/>
    <property type="match status" value="1"/>
</dbReference>
<protein>
    <submittedName>
        <fullName evidence="2">Carnitine dehydratase</fullName>
    </submittedName>
</protein>
<evidence type="ECO:0000256" key="1">
    <source>
        <dbReference type="ARBA" id="ARBA00022679"/>
    </source>
</evidence>
<dbReference type="RefSeq" id="WP_057836860.1">
    <property type="nucleotide sequence ID" value="NZ_LLXZ01000118.1"/>
</dbReference>
<comment type="caution">
    <text evidence="2">The sequence shown here is derived from an EMBL/GenBank/DDBJ whole genome shotgun (WGS) entry which is preliminary data.</text>
</comment>
<keyword evidence="1" id="KW-0808">Transferase</keyword>
<accession>A0A0R3LLD8</accession>
<dbReference type="AlphaFoldDB" id="A0A0R3LLD8"/>
<dbReference type="InterPro" id="IPR023606">
    <property type="entry name" value="CoA-Trfase_III_dom_1_sf"/>
</dbReference>
<dbReference type="InterPro" id="IPR044855">
    <property type="entry name" value="CoA-Trfase_III_dom3_sf"/>
</dbReference>
<dbReference type="Gene3D" id="3.40.50.10540">
    <property type="entry name" value="Crotonobetainyl-coa:carnitine coa-transferase, domain 1"/>
    <property type="match status" value="1"/>
</dbReference>
<dbReference type="GO" id="GO:0008410">
    <property type="term" value="F:CoA-transferase activity"/>
    <property type="evidence" value="ECO:0007669"/>
    <property type="project" value="TreeGrafter"/>
</dbReference>
<reference evidence="2 3" key="1">
    <citation type="submission" date="2014-03" db="EMBL/GenBank/DDBJ databases">
        <title>Bradyrhizobium valentinum sp. nov., isolated from effective nodules of Lupinus mariae-josephae, a lupine endemic of basic-lime soils in Eastern Spain.</title>
        <authorList>
            <person name="Duran D."/>
            <person name="Rey L."/>
            <person name="Navarro A."/>
            <person name="Busquets A."/>
            <person name="Imperial J."/>
            <person name="Ruiz-Argueso T."/>
        </authorList>
    </citation>
    <scope>NUCLEOTIDE SEQUENCE [LARGE SCALE GENOMIC DNA]</scope>
    <source>
        <strain evidence="2 3">PAC68</strain>
    </source>
</reference>